<name>A0A9X3HVE9_9VIBR</name>
<feature type="binding site" evidence="11 12">
    <location>
        <position position="370"/>
    </location>
    <ligand>
        <name>S-adenosyl-L-methionine</name>
        <dbReference type="ChEBI" id="CHEBI:59789"/>
    </ligand>
</feature>
<dbReference type="FunFam" id="2.40.50.140:FF:000097">
    <property type="entry name" value="23S rRNA (uracil(1939)-C(5))-methyltransferase RlmD"/>
    <property type="match status" value="1"/>
</dbReference>
<dbReference type="CDD" id="cd02440">
    <property type="entry name" value="AdoMet_MTases"/>
    <property type="match status" value="1"/>
</dbReference>
<evidence type="ECO:0000256" key="10">
    <source>
        <dbReference type="ARBA" id="ARBA00059995"/>
    </source>
</evidence>
<protein>
    <recommendedName>
        <fullName evidence="11">23S rRNA (uracil(1939)-C(5))-methyltransferase RlmD</fullName>
        <ecNumber evidence="11">2.1.1.190</ecNumber>
    </recommendedName>
    <alternativeName>
        <fullName evidence="11">23S rRNA(m5U1939)-methyltransferase</fullName>
    </alternativeName>
</protein>
<dbReference type="PROSITE" id="PS51687">
    <property type="entry name" value="SAM_MT_RNA_M5U"/>
    <property type="match status" value="1"/>
</dbReference>
<comment type="caution">
    <text evidence="15">The sequence shown here is derived from an EMBL/GenBank/DDBJ whole genome shotgun (WGS) entry which is preliminary data.</text>
</comment>
<evidence type="ECO:0000256" key="12">
    <source>
        <dbReference type="PROSITE-ProRule" id="PRU01024"/>
    </source>
</evidence>
<dbReference type="Gene3D" id="2.40.50.1070">
    <property type="match status" value="1"/>
</dbReference>
<feature type="binding site" evidence="11 12">
    <location>
        <position position="322"/>
    </location>
    <ligand>
        <name>S-adenosyl-L-methionine</name>
        <dbReference type="ChEBI" id="CHEBI:59789"/>
    </ligand>
</feature>
<dbReference type="EMBL" id="JAKRRY010000003">
    <property type="protein sequence ID" value="MCW8345158.1"/>
    <property type="molecule type" value="Genomic_DNA"/>
</dbReference>
<keyword evidence="16" id="KW-1185">Reference proteome</keyword>
<keyword evidence="6 11" id="KW-0479">Metal-binding</keyword>
<dbReference type="SUPFAM" id="SSF50249">
    <property type="entry name" value="Nucleic acid-binding proteins"/>
    <property type="match status" value="1"/>
</dbReference>
<dbReference type="Proteomes" id="UP001155587">
    <property type="component" value="Unassembled WGS sequence"/>
</dbReference>
<feature type="binding site" evidence="11">
    <location>
        <position position="82"/>
    </location>
    <ligand>
        <name>[4Fe-4S] cluster</name>
        <dbReference type="ChEBI" id="CHEBI:49883"/>
    </ligand>
</feature>
<keyword evidence="4 11" id="KW-0808">Transferase</keyword>
<dbReference type="AlphaFoldDB" id="A0A9X3HVE9"/>
<keyword evidence="8 11" id="KW-0411">Iron-sulfur</keyword>
<dbReference type="InterPro" id="IPR029063">
    <property type="entry name" value="SAM-dependent_MTases_sf"/>
</dbReference>
<dbReference type="PROSITE" id="PS01231">
    <property type="entry name" value="TRMA_2"/>
    <property type="match status" value="1"/>
</dbReference>
<feature type="active site" description="Nucleophile" evidence="11 12">
    <location>
        <position position="396"/>
    </location>
</feature>
<evidence type="ECO:0000256" key="8">
    <source>
        <dbReference type="ARBA" id="ARBA00023014"/>
    </source>
</evidence>
<proteinExistence type="inferred from homology"/>
<evidence type="ECO:0000256" key="7">
    <source>
        <dbReference type="ARBA" id="ARBA00023004"/>
    </source>
</evidence>
<feature type="binding site" evidence="11 12">
    <location>
        <position position="272"/>
    </location>
    <ligand>
        <name>S-adenosyl-L-methionine</name>
        <dbReference type="ChEBI" id="CHEBI:59789"/>
    </ligand>
</feature>
<comment type="function">
    <text evidence="10 11">Catalyzes the formation of 5-methyl-uridine at position 1939 (m5U1939) in 23S rRNA.</text>
</comment>
<dbReference type="Pfam" id="PF01938">
    <property type="entry name" value="TRAM"/>
    <property type="match status" value="1"/>
</dbReference>
<accession>A0A9X3HVE9</accession>
<feature type="binding site" evidence="11 12">
    <location>
        <position position="301"/>
    </location>
    <ligand>
        <name>S-adenosyl-L-methionine</name>
        <dbReference type="ChEBI" id="CHEBI:59789"/>
    </ligand>
</feature>
<organism evidence="15 16">
    <name type="scientific">Vibrio qingdaonensis</name>
    <dbReference type="NCBI Taxonomy" id="2829491"/>
    <lineage>
        <taxon>Bacteria</taxon>
        <taxon>Pseudomonadati</taxon>
        <taxon>Pseudomonadota</taxon>
        <taxon>Gammaproteobacteria</taxon>
        <taxon>Vibrionales</taxon>
        <taxon>Vibrionaceae</taxon>
        <taxon>Vibrio</taxon>
    </lineage>
</organism>
<dbReference type="InterPro" id="IPR030390">
    <property type="entry name" value="MeTrfase_TrmA_AS"/>
</dbReference>
<keyword evidence="3 11" id="KW-0489">Methyltransferase</keyword>
<feature type="binding site" evidence="11">
    <location>
        <position position="306"/>
    </location>
    <ligand>
        <name>S-adenosyl-L-methionine</name>
        <dbReference type="ChEBI" id="CHEBI:59789"/>
    </ligand>
</feature>
<dbReference type="PROSITE" id="PS01230">
    <property type="entry name" value="TRMA_1"/>
    <property type="match status" value="1"/>
</dbReference>
<dbReference type="GO" id="GO:0070041">
    <property type="term" value="F:rRNA (uridine-C5-)-methyltransferase activity"/>
    <property type="evidence" value="ECO:0007669"/>
    <property type="project" value="UniProtKB-UniRule"/>
</dbReference>
<gene>
    <name evidence="11 15" type="primary">rlmD</name>
    <name evidence="15" type="ORF">MD535_03830</name>
</gene>
<dbReference type="FunFam" id="3.40.50.150:FF:000009">
    <property type="entry name" value="23S rRNA (Uracil(1939)-C(5))-methyltransferase RlmD"/>
    <property type="match status" value="1"/>
</dbReference>
<evidence type="ECO:0000256" key="3">
    <source>
        <dbReference type="ARBA" id="ARBA00022603"/>
    </source>
</evidence>
<dbReference type="GO" id="GO:0003723">
    <property type="term" value="F:RNA binding"/>
    <property type="evidence" value="ECO:0007669"/>
    <property type="project" value="InterPro"/>
</dbReference>
<comment type="catalytic activity">
    <reaction evidence="9 11">
        <text>uridine(1939) in 23S rRNA + S-adenosyl-L-methionine = 5-methyluridine(1939) in 23S rRNA + S-adenosyl-L-homocysteine + H(+)</text>
        <dbReference type="Rhea" id="RHEA:42908"/>
        <dbReference type="Rhea" id="RHEA-COMP:10278"/>
        <dbReference type="Rhea" id="RHEA-COMP:10279"/>
        <dbReference type="ChEBI" id="CHEBI:15378"/>
        <dbReference type="ChEBI" id="CHEBI:57856"/>
        <dbReference type="ChEBI" id="CHEBI:59789"/>
        <dbReference type="ChEBI" id="CHEBI:65315"/>
        <dbReference type="ChEBI" id="CHEBI:74447"/>
        <dbReference type="EC" id="2.1.1.190"/>
    </reaction>
</comment>
<dbReference type="GO" id="GO:0051539">
    <property type="term" value="F:4 iron, 4 sulfur cluster binding"/>
    <property type="evidence" value="ECO:0007669"/>
    <property type="project" value="UniProtKB-KW"/>
</dbReference>
<keyword evidence="2 11" id="KW-0698">rRNA processing</keyword>
<feature type="domain" description="TRAM" evidence="14">
    <location>
        <begin position="10"/>
        <end position="69"/>
    </location>
</feature>
<dbReference type="PANTHER" id="PTHR11061">
    <property type="entry name" value="RNA M5U METHYLTRANSFERASE"/>
    <property type="match status" value="1"/>
</dbReference>
<feature type="active site" evidence="13">
    <location>
        <position position="396"/>
    </location>
</feature>
<dbReference type="NCBIfam" id="TIGR00479">
    <property type="entry name" value="rumA"/>
    <property type="match status" value="1"/>
</dbReference>
<evidence type="ECO:0000256" key="9">
    <source>
        <dbReference type="ARBA" id="ARBA00052756"/>
    </source>
</evidence>
<dbReference type="InterPro" id="IPR002792">
    <property type="entry name" value="TRAM_dom"/>
</dbReference>
<evidence type="ECO:0000313" key="16">
    <source>
        <dbReference type="Proteomes" id="UP001155587"/>
    </source>
</evidence>
<evidence type="ECO:0000256" key="13">
    <source>
        <dbReference type="PROSITE-ProRule" id="PRU10015"/>
    </source>
</evidence>
<dbReference type="Gene3D" id="2.40.50.140">
    <property type="entry name" value="Nucleic acid-binding proteins"/>
    <property type="match status" value="1"/>
</dbReference>
<feature type="binding site" evidence="11">
    <location>
        <position position="88"/>
    </location>
    <ligand>
        <name>[4Fe-4S] cluster</name>
        <dbReference type="ChEBI" id="CHEBI:49883"/>
    </ligand>
</feature>
<evidence type="ECO:0000256" key="4">
    <source>
        <dbReference type="ARBA" id="ARBA00022679"/>
    </source>
</evidence>
<evidence type="ECO:0000256" key="1">
    <source>
        <dbReference type="ARBA" id="ARBA00022485"/>
    </source>
</evidence>
<dbReference type="EC" id="2.1.1.190" evidence="11"/>
<feature type="binding site" evidence="11">
    <location>
        <position position="169"/>
    </location>
    <ligand>
        <name>[4Fe-4S] cluster</name>
        <dbReference type="ChEBI" id="CHEBI:49883"/>
    </ligand>
</feature>
<dbReference type="InterPro" id="IPR001566">
    <property type="entry name" value="23S_rRNA_MeTrfase_RlmD"/>
</dbReference>
<evidence type="ECO:0000256" key="6">
    <source>
        <dbReference type="ARBA" id="ARBA00022723"/>
    </source>
</evidence>
<dbReference type="Gene3D" id="3.40.50.150">
    <property type="entry name" value="Vaccinia Virus protein VP39"/>
    <property type="match status" value="1"/>
</dbReference>
<dbReference type="Pfam" id="PF05958">
    <property type="entry name" value="tRNA_U5-meth_tr"/>
    <property type="match status" value="1"/>
</dbReference>
<feature type="binding site" evidence="11">
    <location>
        <position position="91"/>
    </location>
    <ligand>
        <name>[4Fe-4S] cluster</name>
        <dbReference type="ChEBI" id="CHEBI:49883"/>
    </ligand>
</feature>
<evidence type="ECO:0000256" key="11">
    <source>
        <dbReference type="HAMAP-Rule" id="MF_01010"/>
    </source>
</evidence>
<dbReference type="SUPFAM" id="SSF53335">
    <property type="entry name" value="S-adenosyl-L-methionine-dependent methyltransferases"/>
    <property type="match status" value="1"/>
</dbReference>
<keyword evidence="7 11" id="KW-0408">Iron</keyword>
<evidence type="ECO:0000313" key="15">
    <source>
        <dbReference type="EMBL" id="MCW8345158.1"/>
    </source>
</evidence>
<reference evidence="15" key="1">
    <citation type="submission" date="2022-02" db="EMBL/GenBank/DDBJ databases">
        <title>Vibrio sp. nov, a new bacterium isolated from seawater.</title>
        <authorList>
            <person name="Yuan Y."/>
        </authorList>
    </citation>
    <scope>NUCLEOTIDE SEQUENCE</scope>
    <source>
        <strain evidence="15">ZSDZ65</strain>
    </source>
</reference>
<evidence type="ECO:0000256" key="2">
    <source>
        <dbReference type="ARBA" id="ARBA00022552"/>
    </source>
</evidence>
<evidence type="ECO:0000256" key="5">
    <source>
        <dbReference type="ARBA" id="ARBA00022691"/>
    </source>
</evidence>
<dbReference type="InterPro" id="IPR010280">
    <property type="entry name" value="U5_MeTrfase_fam"/>
</dbReference>
<dbReference type="RefSeq" id="WP_265673618.1">
    <property type="nucleotide sequence ID" value="NZ_JAKRRY010000003.1"/>
</dbReference>
<dbReference type="PANTHER" id="PTHR11061:SF49">
    <property type="entry name" value="23S RRNA (URACIL(1939)-C(5))-METHYLTRANSFERASE RLMD"/>
    <property type="match status" value="1"/>
</dbReference>
<dbReference type="NCBIfam" id="NF009639">
    <property type="entry name" value="PRK13168.1"/>
    <property type="match status" value="1"/>
</dbReference>
<evidence type="ECO:0000259" key="14">
    <source>
        <dbReference type="PROSITE" id="PS50926"/>
    </source>
</evidence>
<dbReference type="HAMAP" id="MF_01010">
    <property type="entry name" value="23SrRNA_methyltr_RlmD"/>
    <property type="match status" value="1"/>
</dbReference>
<dbReference type="GO" id="GO:0070475">
    <property type="term" value="P:rRNA base methylation"/>
    <property type="evidence" value="ECO:0007669"/>
    <property type="project" value="TreeGrafter"/>
</dbReference>
<dbReference type="GO" id="GO:0005506">
    <property type="term" value="F:iron ion binding"/>
    <property type="evidence" value="ECO:0007669"/>
    <property type="project" value="UniProtKB-UniRule"/>
</dbReference>
<keyword evidence="1 11" id="KW-0004">4Fe-4S</keyword>
<sequence>MARFFKPTKQTAFSKKHQEMVIARLDHHGAGIAYQNKKPVFIEGALPDETVLVQLTETKSKFSKANLIKVIKPSAQRVKPLCPHYEACGGCTQQHLSLDDQRQYKQQALSQLMSKIAGQQLSLSDSIIGEGTGYRRRARLSLYADKAKGPLQMGFRRKQSKQLVAIDGCPVLDSQLNALIPEFRTLLTSFQHPHTLGHLELVMADNGPVAVLRHMQPLAEGDEQRLLQLAKKHDLTLYLMPESGVLNRVHGDVAQYGETGVMLPFLPTHFIQVNQKINQEMVAQALSWLAPTKQERVLDLFCGLGNFTLPLAKLSKQVVGVEGIQEMVDWATNNAALNKLDNVEFYQANLEEALTNSPWAEQKFDAILLDPARAGATGVIDQVSGLGATRVLYVSCNPATLARDSQSLIAQGYTLKKLGMMDMFPQTSHLESMALFEK</sequence>
<dbReference type="InterPro" id="IPR030391">
    <property type="entry name" value="MeTrfase_TrmA_CS"/>
</dbReference>
<dbReference type="InterPro" id="IPR012340">
    <property type="entry name" value="NA-bd_OB-fold"/>
</dbReference>
<keyword evidence="5 11" id="KW-0949">S-adenosyl-L-methionine</keyword>
<comment type="similarity">
    <text evidence="11">Belongs to the class I-like SAM-binding methyltransferase superfamily. RNA M5U methyltransferase family. RlmD subfamily.</text>
</comment>
<feature type="binding site" evidence="11">
    <location>
        <position position="349"/>
    </location>
    <ligand>
        <name>S-adenosyl-L-methionine</name>
        <dbReference type="ChEBI" id="CHEBI:59789"/>
    </ligand>
</feature>
<dbReference type="PROSITE" id="PS50926">
    <property type="entry name" value="TRAM"/>
    <property type="match status" value="1"/>
</dbReference>